<dbReference type="GO" id="GO:0016020">
    <property type="term" value="C:membrane"/>
    <property type="evidence" value="ECO:0007669"/>
    <property type="project" value="UniProtKB-SubCell"/>
</dbReference>
<feature type="domain" description="Peptidase S54 rhomboid" evidence="8">
    <location>
        <begin position="73"/>
        <end position="215"/>
    </location>
</feature>
<accession>A0A5N3PHR4</accession>
<keyword evidence="4 7" id="KW-0812">Transmembrane</keyword>
<evidence type="ECO:0000256" key="1">
    <source>
        <dbReference type="ARBA" id="ARBA00004141"/>
    </source>
</evidence>
<protein>
    <submittedName>
        <fullName evidence="9">Rhomboid family intramembrane serine protease</fullName>
    </submittedName>
</protein>
<evidence type="ECO:0000259" key="8">
    <source>
        <dbReference type="Pfam" id="PF01694"/>
    </source>
</evidence>
<evidence type="ECO:0000256" key="6">
    <source>
        <dbReference type="ARBA" id="ARBA00023136"/>
    </source>
</evidence>
<gene>
    <name evidence="9" type="ORF">FEZ63_03470</name>
</gene>
<sequence>MFLPLHDGVPLKNMKTPFATRGLMALCIFLYILTFHTPIGADEMVAGFGLIPAVLFGAEVLPEGFPFVPVEMTLVTNIFLHGSLFHLIGNMLFLWVFGDNVEDAMGHGRFLLFFVLCGTAASLLHAVIDPASHRPLIGASGGVSGVVAAYLILYPRVRIWALFLNGLPLRLPAYWAIGFWFVLQFASAFFSADDGVGWFAHLGGFVAGAVLIPFMRHRFDPLLARIEAHEMHAPR</sequence>
<feature type="transmembrane region" description="Helical" evidence="7">
    <location>
        <begin position="110"/>
        <end position="128"/>
    </location>
</feature>
<evidence type="ECO:0000256" key="4">
    <source>
        <dbReference type="ARBA" id="ARBA00022692"/>
    </source>
</evidence>
<dbReference type="GO" id="GO:0004252">
    <property type="term" value="F:serine-type endopeptidase activity"/>
    <property type="evidence" value="ECO:0007669"/>
    <property type="project" value="InterPro"/>
</dbReference>
<keyword evidence="10" id="KW-1185">Reference proteome</keyword>
<dbReference type="RefSeq" id="WP_150942233.1">
    <property type="nucleotide sequence ID" value="NZ_VCMV01000003.1"/>
</dbReference>
<dbReference type="InterPro" id="IPR035952">
    <property type="entry name" value="Rhomboid-like_sf"/>
</dbReference>
<dbReference type="SUPFAM" id="SSF144091">
    <property type="entry name" value="Rhomboid-like"/>
    <property type="match status" value="1"/>
</dbReference>
<proteinExistence type="predicted"/>
<keyword evidence="5 7" id="KW-1133">Transmembrane helix</keyword>
<keyword evidence="9" id="KW-0378">Hydrolase</keyword>
<evidence type="ECO:0000256" key="3">
    <source>
        <dbReference type="ARBA" id="ARBA00022519"/>
    </source>
</evidence>
<evidence type="ECO:0000256" key="2">
    <source>
        <dbReference type="ARBA" id="ARBA00022475"/>
    </source>
</evidence>
<dbReference type="Proteomes" id="UP000325684">
    <property type="component" value="Unassembled WGS sequence"/>
</dbReference>
<dbReference type="Pfam" id="PF01694">
    <property type="entry name" value="Rhomboid"/>
    <property type="match status" value="1"/>
</dbReference>
<keyword evidence="9" id="KW-0645">Protease</keyword>
<dbReference type="PANTHER" id="PTHR43066:SF26">
    <property type="entry name" value="RHOMBOID PROTEASE GLPG"/>
    <property type="match status" value="1"/>
</dbReference>
<dbReference type="GO" id="GO:0006508">
    <property type="term" value="P:proteolysis"/>
    <property type="evidence" value="ECO:0007669"/>
    <property type="project" value="UniProtKB-KW"/>
</dbReference>
<evidence type="ECO:0000256" key="5">
    <source>
        <dbReference type="ARBA" id="ARBA00022989"/>
    </source>
</evidence>
<feature type="transmembrane region" description="Helical" evidence="7">
    <location>
        <begin position="134"/>
        <end position="153"/>
    </location>
</feature>
<keyword evidence="6 7" id="KW-0472">Membrane</keyword>
<dbReference type="EMBL" id="VCMV01000003">
    <property type="protein sequence ID" value="KAB0269175.1"/>
    <property type="molecule type" value="Genomic_DNA"/>
</dbReference>
<evidence type="ECO:0000256" key="7">
    <source>
        <dbReference type="SAM" id="Phobius"/>
    </source>
</evidence>
<name>A0A5N3PHR4_9HYPH</name>
<dbReference type="OrthoDB" id="9813074at2"/>
<feature type="transmembrane region" description="Helical" evidence="7">
    <location>
        <begin position="198"/>
        <end position="215"/>
    </location>
</feature>
<evidence type="ECO:0000313" key="10">
    <source>
        <dbReference type="Proteomes" id="UP000325684"/>
    </source>
</evidence>
<keyword evidence="2" id="KW-1003">Cell membrane</keyword>
<dbReference type="Gene3D" id="1.20.1540.10">
    <property type="entry name" value="Rhomboid-like"/>
    <property type="match status" value="1"/>
</dbReference>
<dbReference type="PANTHER" id="PTHR43066">
    <property type="entry name" value="RHOMBOID-RELATED PROTEIN"/>
    <property type="match status" value="1"/>
</dbReference>
<feature type="transmembrane region" description="Helical" evidence="7">
    <location>
        <begin position="44"/>
        <end position="62"/>
    </location>
</feature>
<organism evidence="9 10">
    <name type="scientific">Microvirga brassicacearum</name>
    <dbReference type="NCBI Taxonomy" id="2580413"/>
    <lineage>
        <taxon>Bacteria</taxon>
        <taxon>Pseudomonadati</taxon>
        <taxon>Pseudomonadota</taxon>
        <taxon>Alphaproteobacteria</taxon>
        <taxon>Hyphomicrobiales</taxon>
        <taxon>Methylobacteriaceae</taxon>
        <taxon>Microvirga</taxon>
    </lineage>
</organism>
<feature type="transmembrane region" description="Helical" evidence="7">
    <location>
        <begin position="18"/>
        <end position="37"/>
    </location>
</feature>
<reference evidence="9 10" key="1">
    <citation type="journal article" date="2019" name="Microorganisms">
        <title>Genome Insights into the Novel Species Microvirga brassicacearum, a Rapeseed Endophyte with Biotechnological Potential.</title>
        <authorList>
            <person name="Jimenez-Gomez A."/>
            <person name="Saati-Santamaria Z."/>
            <person name="Igual J.M."/>
            <person name="Rivas R."/>
            <person name="Mateos P.F."/>
            <person name="Garcia-Fraile P."/>
        </authorList>
    </citation>
    <scope>NUCLEOTIDE SEQUENCE [LARGE SCALE GENOMIC DNA]</scope>
    <source>
        <strain evidence="9 10">CDVBN77</strain>
    </source>
</reference>
<evidence type="ECO:0000313" key="9">
    <source>
        <dbReference type="EMBL" id="KAB0269175.1"/>
    </source>
</evidence>
<comment type="subcellular location">
    <subcellularLocation>
        <location evidence="1">Membrane</location>
        <topology evidence="1">Multi-pass membrane protein</topology>
    </subcellularLocation>
</comment>
<feature type="transmembrane region" description="Helical" evidence="7">
    <location>
        <begin position="74"/>
        <end position="98"/>
    </location>
</feature>
<comment type="caution">
    <text evidence="9">The sequence shown here is derived from an EMBL/GenBank/DDBJ whole genome shotgun (WGS) entry which is preliminary data.</text>
</comment>
<dbReference type="AlphaFoldDB" id="A0A5N3PHR4"/>
<dbReference type="InterPro" id="IPR022764">
    <property type="entry name" value="Peptidase_S54_rhomboid_dom"/>
</dbReference>
<keyword evidence="3" id="KW-0997">Cell inner membrane</keyword>